<dbReference type="EMBL" id="CAEZWB010000113">
    <property type="protein sequence ID" value="CAB4652027.1"/>
    <property type="molecule type" value="Genomic_DNA"/>
</dbReference>
<gene>
    <name evidence="1" type="ORF">UFOPK2166_00872</name>
</gene>
<sequence>MVDARVLVGTTELEQLVLAFRFLQVVVRNHNCIAGDRRDRARVFCKNQVGAVACCTQFHAGSDVRRFCAQQWNGLTLHVGTHQRAVGVVVLKERNQCGCNRNDLLGRNVDEVDFGAWYVSDVGGGTEEALGFQHLLQVVQAGCLRRTTHKYAITLEGVVGIQWRVGLGNDVVLFFVGWHVHDFVGDLAVANATVWALDETKWVDARVRGQRTNQTNVWTFWCLNWAHTAVVRKVDVADFETCALAAEATRPKCRQTTTVRKTRQWVYLVHKLRQLRSSEELFNRSNNWTHVNKCLWRNGFHVLGSHALAHHSLHT</sequence>
<accession>A0A6J6KQD7</accession>
<protein>
    <submittedName>
        <fullName evidence="1">Unannotated protein</fullName>
    </submittedName>
</protein>
<name>A0A6J6KQD7_9ZZZZ</name>
<evidence type="ECO:0000313" key="1">
    <source>
        <dbReference type="EMBL" id="CAB4652027.1"/>
    </source>
</evidence>
<dbReference type="AlphaFoldDB" id="A0A6J6KQD7"/>
<reference evidence="1" key="1">
    <citation type="submission" date="2020-05" db="EMBL/GenBank/DDBJ databases">
        <authorList>
            <person name="Chiriac C."/>
            <person name="Salcher M."/>
            <person name="Ghai R."/>
            <person name="Kavagutti S V."/>
        </authorList>
    </citation>
    <scope>NUCLEOTIDE SEQUENCE</scope>
</reference>
<organism evidence="1">
    <name type="scientific">freshwater metagenome</name>
    <dbReference type="NCBI Taxonomy" id="449393"/>
    <lineage>
        <taxon>unclassified sequences</taxon>
        <taxon>metagenomes</taxon>
        <taxon>ecological metagenomes</taxon>
    </lineage>
</organism>
<proteinExistence type="predicted"/>